<dbReference type="NCBIfam" id="TIGR00756">
    <property type="entry name" value="PPR"/>
    <property type="match status" value="3"/>
</dbReference>
<dbReference type="PANTHER" id="PTHR47926:SF453">
    <property type="entry name" value="PENTATRICOPEPTIDE REPEAT (PPR) SUPERFAMILY PROTEIN"/>
    <property type="match status" value="1"/>
</dbReference>
<keyword evidence="4" id="KW-1185">Reference proteome</keyword>
<dbReference type="Pfam" id="PF13041">
    <property type="entry name" value="PPR_2"/>
    <property type="match status" value="1"/>
</dbReference>
<evidence type="ECO:0000313" key="3">
    <source>
        <dbReference type="EMBL" id="KAK3232060.1"/>
    </source>
</evidence>
<evidence type="ECO:0000256" key="1">
    <source>
        <dbReference type="ARBA" id="ARBA00022737"/>
    </source>
</evidence>
<dbReference type="InterPro" id="IPR046960">
    <property type="entry name" value="PPR_At4g14850-like_plant"/>
</dbReference>
<dbReference type="InterPro" id="IPR002885">
    <property type="entry name" value="PPR_rpt"/>
</dbReference>
<dbReference type="FunFam" id="1.25.40.10:FF:002166">
    <property type="entry name" value="Pentatricopeptide (PPR) repeat-containing protein-like"/>
    <property type="match status" value="1"/>
</dbReference>
<reference evidence="3" key="1">
    <citation type="journal article" date="2023" name="Plant J.">
        <title>Genome sequences and population genomics provide insights into the demographic history, inbreeding, and mutation load of two 'living fossil' tree species of Dipteronia.</title>
        <authorList>
            <person name="Feng Y."/>
            <person name="Comes H.P."/>
            <person name="Chen J."/>
            <person name="Zhu S."/>
            <person name="Lu R."/>
            <person name="Zhang X."/>
            <person name="Li P."/>
            <person name="Qiu J."/>
            <person name="Olsen K.M."/>
            <person name="Qiu Y."/>
        </authorList>
    </citation>
    <scope>NUCLEOTIDE SEQUENCE</scope>
    <source>
        <strain evidence="3">NBL</strain>
    </source>
</reference>
<dbReference type="Pfam" id="PF20431">
    <property type="entry name" value="E_motif"/>
    <property type="match status" value="1"/>
</dbReference>
<feature type="repeat" description="PPR" evidence="2">
    <location>
        <begin position="109"/>
        <end position="139"/>
    </location>
</feature>
<feature type="repeat" description="PPR" evidence="2">
    <location>
        <begin position="214"/>
        <end position="244"/>
    </location>
</feature>
<organism evidence="3 4">
    <name type="scientific">Dipteronia sinensis</name>
    <dbReference type="NCBI Taxonomy" id="43782"/>
    <lineage>
        <taxon>Eukaryota</taxon>
        <taxon>Viridiplantae</taxon>
        <taxon>Streptophyta</taxon>
        <taxon>Embryophyta</taxon>
        <taxon>Tracheophyta</taxon>
        <taxon>Spermatophyta</taxon>
        <taxon>Magnoliopsida</taxon>
        <taxon>eudicotyledons</taxon>
        <taxon>Gunneridae</taxon>
        <taxon>Pentapetalae</taxon>
        <taxon>rosids</taxon>
        <taxon>malvids</taxon>
        <taxon>Sapindales</taxon>
        <taxon>Sapindaceae</taxon>
        <taxon>Hippocastanoideae</taxon>
        <taxon>Acereae</taxon>
        <taxon>Dipteronia</taxon>
    </lineage>
</organism>
<gene>
    <name evidence="3" type="ORF">Dsin_003941</name>
</gene>
<dbReference type="Gene3D" id="1.25.40.10">
    <property type="entry name" value="Tetratricopeptide repeat domain"/>
    <property type="match status" value="3"/>
</dbReference>
<dbReference type="GO" id="GO:0009451">
    <property type="term" value="P:RNA modification"/>
    <property type="evidence" value="ECO:0007669"/>
    <property type="project" value="InterPro"/>
</dbReference>
<feature type="repeat" description="PPR" evidence="2">
    <location>
        <begin position="5"/>
        <end position="39"/>
    </location>
</feature>
<evidence type="ECO:0008006" key="5">
    <source>
        <dbReference type="Google" id="ProtNLM"/>
    </source>
</evidence>
<dbReference type="SUPFAM" id="SSF48452">
    <property type="entry name" value="TPR-like"/>
    <property type="match status" value="1"/>
</dbReference>
<dbReference type="EMBL" id="JANJYJ010000001">
    <property type="protein sequence ID" value="KAK3232060.1"/>
    <property type="molecule type" value="Genomic_DNA"/>
</dbReference>
<accession>A0AAE0EML7</accession>
<dbReference type="Proteomes" id="UP001281410">
    <property type="component" value="Unassembled WGS sequence"/>
</dbReference>
<evidence type="ECO:0000256" key="2">
    <source>
        <dbReference type="PROSITE-ProRule" id="PRU00708"/>
    </source>
</evidence>
<dbReference type="FunFam" id="1.25.40.10:FF:001636">
    <property type="entry name" value="Pentatricopeptide repeat-containing protein At2g20540"/>
    <property type="match status" value="1"/>
</dbReference>
<dbReference type="PROSITE" id="PS51375">
    <property type="entry name" value="PPR"/>
    <property type="match status" value="4"/>
</dbReference>
<proteinExistence type="predicted"/>
<feature type="repeat" description="PPR" evidence="2">
    <location>
        <begin position="140"/>
        <end position="170"/>
    </location>
</feature>
<sequence>MSDRNVVSWTAMISGYTRVGDVNDAVSLFEEKPDRDVPSWNSVIAGFAQNGIPEAISFFRRMVTVGQSEDIRPNRVTVVCVLSACGHTGMLQIGKLIHGYAYRNGLVPDLVVLNALLDMYGKCGNLKEARRVLNRSLKKNLTSWNSMINCFALHGRSESAIRVFEEMMQCKDHDVRPDGVTFIGLLNACTHGGLVEKGLAYFELMTRKYQIEPRIAHYGCLIDLLGRAGRFEKALEVVREMKMEPDEVVCGSLLNGCKIHRRADWAEFAVKKLIEIDPNNGGYGIMLANLYGESGKWDEVGKVRKMLKDRKAIKGPGCSWIEIDKQVNMFYSVDKTHPKTEDIYDTLESLICHLFQLAESSYHEYNF</sequence>
<dbReference type="PANTHER" id="PTHR47926">
    <property type="entry name" value="PENTATRICOPEPTIDE REPEAT-CONTAINING PROTEIN"/>
    <property type="match status" value="1"/>
</dbReference>
<comment type="caution">
    <text evidence="3">The sequence shown here is derived from an EMBL/GenBank/DDBJ whole genome shotgun (WGS) entry which is preliminary data.</text>
</comment>
<keyword evidence="1" id="KW-0677">Repeat</keyword>
<dbReference type="InterPro" id="IPR046848">
    <property type="entry name" value="E_motif"/>
</dbReference>
<dbReference type="Pfam" id="PF01535">
    <property type="entry name" value="PPR"/>
    <property type="match status" value="3"/>
</dbReference>
<name>A0AAE0EML7_9ROSI</name>
<dbReference type="GO" id="GO:0003723">
    <property type="term" value="F:RNA binding"/>
    <property type="evidence" value="ECO:0007669"/>
    <property type="project" value="InterPro"/>
</dbReference>
<dbReference type="Pfam" id="PF12854">
    <property type="entry name" value="PPR_1"/>
    <property type="match status" value="1"/>
</dbReference>
<dbReference type="InterPro" id="IPR011990">
    <property type="entry name" value="TPR-like_helical_dom_sf"/>
</dbReference>
<dbReference type="AlphaFoldDB" id="A0AAE0EML7"/>
<protein>
    <recommendedName>
        <fullName evidence="5">Pentatricopeptide repeat-containing protein</fullName>
    </recommendedName>
</protein>
<evidence type="ECO:0000313" key="4">
    <source>
        <dbReference type="Proteomes" id="UP001281410"/>
    </source>
</evidence>